<dbReference type="InterPro" id="IPR036390">
    <property type="entry name" value="WH_DNA-bd_sf"/>
</dbReference>
<dbReference type="PROSITE" id="PS52050">
    <property type="entry name" value="WYL"/>
    <property type="match status" value="1"/>
</dbReference>
<dbReference type="InterPro" id="IPR051534">
    <property type="entry name" value="CBASS_pafABC_assoc_protein"/>
</dbReference>
<evidence type="ECO:0000256" key="1">
    <source>
        <dbReference type="ARBA" id="ARBA00023015"/>
    </source>
</evidence>
<sequence>MRADRLLQLVGLLRAHERMSAAELARRLEVSPRTVMRDIEALSAAGVPVYAERGRSGGYALLPGYRPDVEELTPGEARALFVAGGPAVAEALGLSGEHEAGLRKLATGLPSHETGRIGRALDRLVVDPGGWSGVRHQPALLRTLAGAVEADRRVRGSYRAASSRWGGRRTLDPWGLVLAGNSWYLVAAHRGRPHTYRVDRFETLEVLDEPCRRPPSVDLLATWREIRDRWQGRPAVRVVLRVRSDQADLARRQLAMVLRGPVESAPDGPEHQRLTAPVGSLRGLAGVLAGFGSWVEVLEPPVAREMMRRVAQETLAAHAGSESGTDQPDTEQCDTDRHGTDQHDTHEPTSGRASGATTASVESPGT</sequence>
<accession>A0A852X4K3</accession>
<dbReference type="Pfam" id="PF08279">
    <property type="entry name" value="HTH_11"/>
    <property type="match status" value="1"/>
</dbReference>
<gene>
    <name evidence="5" type="ORF">BJY28_000172</name>
</gene>
<dbReference type="GO" id="GO:0003677">
    <property type="term" value="F:DNA binding"/>
    <property type="evidence" value="ECO:0007669"/>
    <property type="project" value="UniProtKB-KW"/>
</dbReference>
<evidence type="ECO:0000313" key="5">
    <source>
        <dbReference type="EMBL" id="NYG35703.1"/>
    </source>
</evidence>
<keyword evidence="5" id="KW-0238">DNA-binding</keyword>
<dbReference type="AlphaFoldDB" id="A0A852X4K3"/>
<dbReference type="InterPro" id="IPR013196">
    <property type="entry name" value="HTH_11"/>
</dbReference>
<organism evidence="5 6">
    <name type="scientific">Janibacter alkaliphilus</name>
    <dbReference type="NCBI Taxonomy" id="1069963"/>
    <lineage>
        <taxon>Bacteria</taxon>
        <taxon>Bacillati</taxon>
        <taxon>Actinomycetota</taxon>
        <taxon>Actinomycetes</taxon>
        <taxon>Micrococcales</taxon>
        <taxon>Intrasporangiaceae</taxon>
        <taxon>Janibacter</taxon>
    </lineage>
</organism>
<dbReference type="Pfam" id="PF13280">
    <property type="entry name" value="WYL"/>
    <property type="match status" value="1"/>
</dbReference>
<feature type="compositionally biased region" description="Basic and acidic residues" evidence="3">
    <location>
        <begin position="334"/>
        <end position="349"/>
    </location>
</feature>
<dbReference type="Pfam" id="PF25583">
    <property type="entry name" value="WCX"/>
    <property type="match status" value="1"/>
</dbReference>
<dbReference type="InterPro" id="IPR001034">
    <property type="entry name" value="DeoR_HTH"/>
</dbReference>
<protein>
    <submittedName>
        <fullName evidence="5">Putative DNA-binding transcriptional regulator YafY</fullName>
    </submittedName>
</protein>
<feature type="domain" description="HTH deoR-type" evidence="4">
    <location>
        <begin position="2"/>
        <end position="57"/>
    </location>
</feature>
<feature type="compositionally biased region" description="Polar residues" evidence="3">
    <location>
        <begin position="351"/>
        <end position="366"/>
    </location>
</feature>
<dbReference type="SUPFAM" id="SSF46785">
    <property type="entry name" value="Winged helix' DNA-binding domain"/>
    <property type="match status" value="1"/>
</dbReference>
<dbReference type="RefSeq" id="WP_179461331.1">
    <property type="nucleotide sequence ID" value="NZ_JACBZX010000001.1"/>
</dbReference>
<dbReference type="EMBL" id="JACBZX010000001">
    <property type="protein sequence ID" value="NYG35703.1"/>
    <property type="molecule type" value="Genomic_DNA"/>
</dbReference>
<name>A0A852X4K3_9MICO</name>
<reference evidence="5 6" key="1">
    <citation type="submission" date="2020-07" db="EMBL/GenBank/DDBJ databases">
        <title>Sequencing the genomes of 1000 actinobacteria strains.</title>
        <authorList>
            <person name="Klenk H.-P."/>
        </authorList>
    </citation>
    <scope>NUCLEOTIDE SEQUENCE [LARGE SCALE GENOMIC DNA]</scope>
    <source>
        <strain evidence="5 6">DSM 24723</strain>
    </source>
</reference>
<evidence type="ECO:0000256" key="3">
    <source>
        <dbReference type="SAM" id="MobiDB-lite"/>
    </source>
</evidence>
<dbReference type="InterPro" id="IPR057727">
    <property type="entry name" value="WCX_dom"/>
</dbReference>
<dbReference type="InterPro" id="IPR028349">
    <property type="entry name" value="PafC-like"/>
</dbReference>
<dbReference type="InterPro" id="IPR026881">
    <property type="entry name" value="WYL_dom"/>
</dbReference>
<dbReference type="GO" id="GO:0003700">
    <property type="term" value="F:DNA-binding transcription factor activity"/>
    <property type="evidence" value="ECO:0007669"/>
    <property type="project" value="InterPro"/>
</dbReference>
<keyword evidence="6" id="KW-1185">Reference proteome</keyword>
<keyword evidence="2" id="KW-0804">Transcription</keyword>
<dbReference type="Gene3D" id="1.10.10.10">
    <property type="entry name" value="Winged helix-like DNA-binding domain superfamily/Winged helix DNA-binding domain"/>
    <property type="match status" value="1"/>
</dbReference>
<feature type="region of interest" description="Disordered" evidence="3">
    <location>
        <begin position="315"/>
        <end position="366"/>
    </location>
</feature>
<dbReference type="PIRSF" id="PIRSF016838">
    <property type="entry name" value="PafC"/>
    <property type="match status" value="1"/>
</dbReference>
<evidence type="ECO:0000313" key="6">
    <source>
        <dbReference type="Proteomes" id="UP000592181"/>
    </source>
</evidence>
<comment type="caution">
    <text evidence="5">The sequence shown here is derived from an EMBL/GenBank/DDBJ whole genome shotgun (WGS) entry which is preliminary data.</text>
</comment>
<dbReference type="PROSITE" id="PS51000">
    <property type="entry name" value="HTH_DEOR_2"/>
    <property type="match status" value="1"/>
</dbReference>
<dbReference type="InterPro" id="IPR036388">
    <property type="entry name" value="WH-like_DNA-bd_sf"/>
</dbReference>
<dbReference type="PANTHER" id="PTHR34580:SF1">
    <property type="entry name" value="PROTEIN PAFC"/>
    <property type="match status" value="1"/>
</dbReference>
<keyword evidence="1" id="KW-0805">Transcription regulation</keyword>
<evidence type="ECO:0000256" key="2">
    <source>
        <dbReference type="ARBA" id="ARBA00023163"/>
    </source>
</evidence>
<proteinExistence type="predicted"/>
<evidence type="ECO:0000259" key="4">
    <source>
        <dbReference type="PROSITE" id="PS51000"/>
    </source>
</evidence>
<dbReference type="PANTHER" id="PTHR34580">
    <property type="match status" value="1"/>
</dbReference>
<dbReference type="Proteomes" id="UP000592181">
    <property type="component" value="Unassembled WGS sequence"/>
</dbReference>